<dbReference type="PROSITE" id="PS00379">
    <property type="entry name" value="CDP_ALCOHOL_P_TRANSF"/>
    <property type="match status" value="1"/>
</dbReference>
<sequence length="261" mass="29322">MLILIYLIYYFNFVTMNFIKNNLANAITLGNLFSGSVGAIHLILGDYQTTAICIILSLILDFFDGFVARALKSNSNLGVQLDSLADMVSFGLIPGLTIVVALTGVEIRNPLESINYASKLADGHLWIPYLGLFITLFSCLRLAIFNLDEDQKYYFKGLNTPSNTILIFGLFYANKEVGSFEFLFENQIYLILLTAISSWFLISPIKMIAMKFKSMKLQDNYPKLALLIGSVIILIIFKSAGVPMVIIYYILISIIFQKQLK</sequence>
<dbReference type="Gene3D" id="1.20.120.1760">
    <property type="match status" value="1"/>
</dbReference>
<keyword evidence="3" id="KW-0812">Transmembrane</keyword>
<accession>A0A2M9CAR7</accession>
<dbReference type="GO" id="GO:0016020">
    <property type="term" value="C:membrane"/>
    <property type="evidence" value="ECO:0007669"/>
    <property type="project" value="InterPro"/>
</dbReference>
<evidence type="ECO:0000256" key="3">
    <source>
        <dbReference type="SAM" id="Phobius"/>
    </source>
</evidence>
<feature type="transmembrane region" description="Helical" evidence="3">
    <location>
        <begin position="186"/>
        <end position="203"/>
    </location>
</feature>
<feature type="transmembrane region" description="Helical" evidence="3">
    <location>
        <begin position="83"/>
        <end position="105"/>
    </location>
</feature>
<feature type="transmembrane region" description="Helical" evidence="3">
    <location>
        <begin position="125"/>
        <end position="145"/>
    </location>
</feature>
<dbReference type="Pfam" id="PF01066">
    <property type="entry name" value="CDP-OH_P_transf"/>
    <property type="match status" value="1"/>
</dbReference>
<dbReference type="Proteomes" id="UP000228740">
    <property type="component" value="Unassembled WGS sequence"/>
</dbReference>
<keyword evidence="5" id="KW-1185">Reference proteome</keyword>
<proteinExistence type="inferred from homology"/>
<keyword evidence="3" id="KW-0472">Membrane</keyword>
<dbReference type="InterPro" id="IPR048254">
    <property type="entry name" value="CDP_ALCOHOL_P_TRANSF_CS"/>
</dbReference>
<comment type="similarity">
    <text evidence="2">Belongs to the CDP-alcohol phosphatidyltransferase class-I family.</text>
</comment>
<feature type="transmembrane region" description="Helical" evidence="3">
    <location>
        <begin position="49"/>
        <end position="71"/>
    </location>
</feature>
<feature type="transmembrane region" description="Helical" evidence="3">
    <location>
        <begin position="23"/>
        <end position="43"/>
    </location>
</feature>
<keyword evidence="3" id="KW-1133">Transmembrane helix</keyword>
<protein>
    <submittedName>
        <fullName evidence="4">CDP-diacylglycerol--serine O-phosphatidyltransferase</fullName>
    </submittedName>
</protein>
<organism evidence="4 5">
    <name type="scientific">Chryseobacterium geocarposphaerae</name>
    <dbReference type="NCBI Taxonomy" id="1416776"/>
    <lineage>
        <taxon>Bacteria</taxon>
        <taxon>Pseudomonadati</taxon>
        <taxon>Bacteroidota</taxon>
        <taxon>Flavobacteriia</taxon>
        <taxon>Flavobacteriales</taxon>
        <taxon>Weeksellaceae</taxon>
        <taxon>Chryseobacterium group</taxon>
        <taxon>Chryseobacterium</taxon>
    </lineage>
</organism>
<dbReference type="AlphaFoldDB" id="A0A2M9CAR7"/>
<name>A0A2M9CAR7_9FLAO</name>
<gene>
    <name evidence="4" type="ORF">CLV73_1930</name>
</gene>
<dbReference type="GO" id="GO:0008654">
    <property type="term" value="P:phospholipid biosynthetic process"/>
    <property type="evidence" value="ECO:0007669"/>
    <property type="project" value="InterPro"/>
</dbReference>
<evidence type="ECO:0000256" key="2">
    <source>
        <dbReference type="RuleBase" id="RU003750"/>
    </source>
</evidence>
<dbReference type="EMBL" id="PGFD01000001">
    <property type="protein sequence ID" value="PJJ67910.1"/>
    <property type="molecule type" value="Genomic_DNA"/>
</dbReference>
<dbReference type="InterPro" id="IPR043130">
    <property type="entry name" value="CDP-OH_PTrfase_TM_dom"/>
</dbReference>
<evidence type="ECO:0000313" key="5">
    <source>
        <dbReference type="Proteomes" id="UP000228740"/>
    </source>
</evidence>
<feature type="transmembrane region" description="Helical" evidence="3">
    <location>
        <begin position="224"/>
        <end position="256"/>
    </location>
</feature>
<dbReference type="GO" id="GO:0016780">
    <property type="term" value="F:phosphotransferase activity, for other substituted phosphate groups"/>
    <property type="evidence" value="ECO:0007669"/>
    <property type="project" value="InterPro"/>
</dbReference>
<evidence type="ECO:0000313" key="4">
    <source>
        <dbReference type="EMBL" id="PJJ67910.1"/>
    </source>
</evidence>
<reference evidence="4 5" key="1">
    <citation type="submission" date="2017-11" db="EMBL/GenBank/DDBJ databases">
        <title>Genomic Encyclopedia of Archaeal and Bacterial Type Strains, Phase II (KMG-II): From Individual Species to Whole Genera.</title>
        <authorList>
            <person name="Goeker M."/>
        </authorList>
    </citation>
    <scope>NUCLEOTIDE SEQUENCE [LARGE SCALE GENOMIC DNA]</scope>
    <source>
        <strain evidence="4 5">DSM 27617</strain>
    </source>
</reference>
<keyword evidence="1 2" id="KW-0808">Transferase</keyword>
<evidence type="ECO:0000256" key="1">
    <source>
        <dbReference type="ARBA" id="ARBA00022679"/>
    </source>
</evidence>
<comment type="caution">
    <text evidence="4">The sequence shown here is derived from an EMBL/GenBank/DDBJ whole genome shotgun (WGS) entry which is preliminary data.</text>
</comment>
<dbReference type="InterPro" id="IPR000462">
    <property type="entry name" value="CDP-OH_P_trans"/>
</dbReference>